<protein>
    <submittedName>
        <fullName evidence="5">Unannotated protein</fullName>
    </submittedName>
</protein>
<name>A0A6J7BEQ0_9ZZZZ</name>
<evidence type="ECO:0000313" key="2">
    <source>
        <dbReference type="EMBL" id="CAB4715283.1"/>
    </source>
</evidence>
<dbReference type="PROSITE" id="PS51257">
    <property type="entry name" value="PROKAR_LIPOPROTEIN"/>
    <property type="match status" value="1"/>
</dbReference>
<dbReference type="EMBL" id="CAEZZR010000162">
    <property type="protein sequence ID" value="CAB4783897.1"/>
    <property type="molecule type" value="Genomic_DNA"/>
</dbReference>
<dbReference type="EMBL" id="CAFBOJ010000023">
    <property type="protein sequence ID" value="CAB4973959.1"/>
    <property type="molecule type" value="Genomic_DNA"/>
</dbReference>
<accession>A0A6J7BEQ0</accession>
<dbReference type="EMBL" id="CAFABI010000125">
    <property type="protein sequence ID" value="CAB4832026.1"/>
    <property type="molecule type" value="Genomic_DNA"/>
</dbReference>
<sequence>MHLVRAMSAKVAVILQAVANFTATLISCVLVNDSKKLGIYIEKTNEPPIWAAR</sequence>
<evidence type="ECO:0000313" key="5">
    <source>
        <dbReference type="EMBL" id="CAB4842748.1"/>
    </source>
</evidence>
<dbReference type="EMBL" id="CAFAZX010000033">
    <property type="protein sequence ID" value="CAB4842748.1"/>
    <property type="molecule type" value="Genomic_DNA"/>
</dbReference>
<dbReference type="EMBL" id="CAEZWO010000129">
    <property type="protein sequence ID" value="CAB4668789.1"/>
    <property type="molecule type" value="Genomic_DNA"/>
</dbReference>
<reference evidence="5" key="1">
    <citation type="submission" date="2020-05" db="EMBL/GenBank/DDBJ databases">
        <authorList>
            <person name="Chiriac C."/>
            <person name="Salcher M."/>
            <person name="Ghai R."/>
            <person name="Kavagutti S V."/>
        </authorList>
    </citation>
    <scope>NUCLEOTIDE SEQUENCE</scope>
</reference>
<evidence type="ECO:0000313" key="3">
    <source>
        <dbReference type="EMBL" id="CAB4783897.1"/>
    </source>
</evidence>
<dbReference type="AlphaFoldDB" id="A0A6J7BEQ0"/>
<evidence type="ECO:0000313" key="4">
    <source>
        <dbReference type="EMBL" id="CAB4832026.1"/>
    </source>
</evidence>
<organism evidence="5">
    <name type="scientific">freshwater metagenome</name>
    <dbReference type="NCBI Taxonomy" id="449393"/>
    <lineage>
        <taxon>unclassified sequences</taxon>
        <taxon>metagenomes</taxon>
        <taxon>ecological metagenomes</taxon>
    </lineage>
</organism>
<evidence type="ECO:0000313" key="1">
    <source>
        <dbReference type="EMBL" id="CAB4668789.1"/>
    </source>
</evidence>
<evidence type="ECO:0000313" key="6">
    <source>
        <dbReference type="EMBL" id="CAB4973959.1"/>
    </source>
</evidence>
<dbReference type="EMBL" id="CAEZYB010000182">
    <property type="protein sequence ID" value="CAB4715283.1"/>
    <property type="molecule type" value="Genomic_DNA"/>
</dbReference>
<gene>
    <name evidence="1" type="ORF">UFOPK2254_01156</name>
    <name evidence="2" type="ORF">UFOPK2646_01185</name>
    <name evidence="3" type="ORF">UFOPK2907_01344</name>
    <name evidence="4" type="ORF">UFOPK3197_01003</name>
    <name evidence="5" type="ORF">UFOPK3241_00713</name>
    <name evidence="6" type="ORF">UFOPK3937_00337</name>
    <name evidence="7" type="ORF">UFOPK4265_00810</name>
</gene>
<proteinExistence type="predicted"/>
<dbReference type="EMBL" id="CAFBQK010000097">
    <property type="protein sequence ID" value="CAB5052424.1"/>
    <property type="molecule type" value="Genomic_DNA"/>
</dbReference>
<evidence type="ECO:0000313" key="7">
    <source>
        <dbReference type="EMBL" id="CAB5052424.1"/>
    </source>
</evidence>